<dbReference type="NCBIfam" id="TIGR03696">
    <property type="entry name" value="Rhs_assc_core"/>
    <property type="match status" value="1"/>
</dbReference>
<dbReference type="Pfam" id="PF05593">
    <property type="entry name" value="RHS_repeat"/>
    <property type="match status" value="2"/>
</dbReference>
<proteinExistence type="predicted"/>
<feature type="compositionally biased region" description="Gly residues" evidence="2">
    <location>
        <begin position="319"/>
        <end position="333"/>
    </location>
</feature>
<dbReference type="InterPro" id="IPR045351">
    <property type="entry name" value="DUF6531"/>
</dbReference>
<sequence length="1494" mass="163709">MSNPLVAQKQDSTTWHSGINVVDDAAGVYDGVQSGSWIEGGISAIGAGMDLLTMAMNPVGTLISYGLNWLIEHVKPLKDALDHLAGDADQIAAYSQTWKNVAQAVQGAGKDLAATVEKDTANWTGPAADTYRANIKNKIDHINAASTCAETISTVVEIVGVITGAVRGLVRDMVTQAIGDFIQDALEEVFSLGLGTPVVVAQVVEQVSAWMEKIGATIKKLINSVEKLRPMMSKLEEIFAAIKKVMATLHGHGGEEPHLPGESTHASSAHDTPTGHEPSTSTHESSAPPDDGSTSTSHAGESSTTSDGNGTRAASDDSGSGGQRSEGNGGCDGKGGDPVDTVSGQMITSTTDVELPGLLPLALRRAYASGYPGGRSHGPGWSSTLDQRLEIDEGIRYFGDDAEVLVYQRPTGPGGQAMPFAGSRWPLTWDSDSDTYRIEDPSSGLARHFGPNPADPALRPISAVTDRNGNRISYLRDEAGLPVEVVHSGGYRIRVETLDTERGVRIGALRLRPAAEPESTLVEYRYDPRGRLVEIIDSTGLPYRYEYDEADRVTAWIDRENYRYQYVYGLDGRVVRGEGQGGYLSADFAYDLDNRVTTVTDSLGHATTYHYDEHNHLTKVVDPLGNADLTEYDRYHRLLSRTDPLGNTTRYTLNSDGLPVRVDRPDGTVVTATYNSFQLPVEIVGPDGARWRYTYDERGNLLTETDPTGAVTSYEYGEFGQQQSITDALGSTTTIATDAAGLPLAVADASGATERYQWDARGQLTAFTDALGAVTTTEWNAAGTPARRTYPDGTSHLWVWNGNGDLIAAADAGGFTTRFEIGPFHVLKARVERDGSRHVFAHDTELRPTSATNADGLAWEYTYDAAGNLVRERDFNGRTMVYENDAAGRLARLTNGAGETIAITRDTLGRITEQHTGDGQVTTFSYDRAGQLVRATGPDSELEFTRDALGRVLTETVEGRTLTCTYDQLGRRISRTTPTGLISQWHFDGRGRPSMLVTGGRRITFAHDAAGRETHRRLSPTLALTSSWNNTGFLTERQLVGVEGSPGNQVSRLLSGRSWTYRRDGVPDSVTDSVEGTRRFDLDQLGRVTAVRAATWTERYAYDRTGNLSFAADGRANGSPVTGPRSSTGTLLRQAGRTHFDHDAQGRLVRTVRHTLSGTRQVWSYRYDPNDRLVEAVNPAGQRWRYRYDPLGRRIAKQQLGQNDVVLDEVRFTWDGDTLVEEERLRPGADLVTATTWDYEPGTWSPIGQDRRTFYATAPQHVVDRQFHAIVTDAVGTPTELVTTEGRVEWRRRAGLWGNEHRADGGPVCLLRFPGQYHDYETGLDYNYHRYYDPETGRYTSPDPLGLHPAPNHHGYVDNPLAWLDPLGLISKARYLHLDRPGYSNYVLKDSSGNVYYSGRFSGNETPASVQARHSANGDRFNPKNGDVMEVVPGTRTYGESRLMEQRLMQQHNSFIGKNAGTDRGNKINPMDPKKMSEYQEYEQRKKSGLGCPP</sequence>
<reference evidence="5" key="1">
    <citation type="submission" date="2023-03" db="EMBL/GenBank/DDBJ databases">
        <title>Amycolatopsis taiwanensis NBRC 103393.</title>
        <authorList>
            <person name="Ichikawa N."/>
            <person name="Sato H."/>
            <person name="Tonouchi N."/>
        </authorList>
    </citation>
    <scope>NUCLEOTIDE SEQUENCE</scope>
    <source>
        <strain evidence="5">NBRC 103393</strain>
    </source>
</reference>
<feature type="compositionally biased region" description="Polar residues" evidence="2">
    <location>
        <begin position="292"/>
        <end position="309"/>
    </location>
</feature>
<keyword evidence="1" id="KW-0677">Repeat</keyword>
<dbReference type="InterPro" id="IPR031325">
    <property type="entry name" value="RHS_repeat"/>
</dbReference>
<dbReference type="EMBL" id="BSTI01000028">
    <property type="protein sequence ID" value="GLY70930.1"/>
    <property type="molecule type" value="Genomic_DNA"/>
</dbReference>
<dbReference type="SUPFAM" id="SSF140453">
    <property type="entry name" value="EsxAB dimer-like"/>
    <property type="match status" value="1"/>
</dbReference>
<dbReference type="RefSeq" id="WP_285490353.1">
    <property type="nucleotide sequence ID" value="NZ_BSTI01000028.1"/>
</dbReference>
<evidence type="ECO:0000313" key="5">
    <source>
        <dbReference type="EMBL" id="GLY70930.1"/>
    </source>
</evidence>
<dbReference type="InterPro" id="IPR006530">
    <property type="entry name" value="YD"/>
</dbReference>
<evidence type="ECO:0000259" key="4">
    <source>
        <dbReference type="Pfam" id="PF25023"/>
    </source>
</evidence>
<protein>
    <submittedName>
        <fullName evidence="5">Type IV secretion protein Rhs</fullName>
    </submittedName>
</protein>
<dbReference type="InterPro" id="IPR036689">
    <property type="entry name" value="ESAT-6-like_sf"/>
</dbReference>
<dbReference type="PANTHER" id="PTHR32305">
    <property type="match status" value="1"/>
</dbReference>
<feature type="region of interest" description="Disordered" evidence="2">
    <location>
        <begin position="251"/>
        <end position="344"/>
    </location>
</feature>
<dbReference type="SUPFAM" id="SSF69304">
    <property type="entry name" value="Tricorn protease N-terminal domain"/>
    <property type="match status" value="1"/>
</dbReference>
<dbReference type="Pfam" id="PF20148">
    <property type="entry name" value="DUF6531"/>
    <property type="match status" value="1"/>
</dbReference>
<dbReference type="InterPro" id="IPR056823">
    <property type="entry name" value="TEN-like_YD-shell"/>
</dbReference>
<dbReference type="InterPro" id="IPR050708">
    <property type="entry name" value="T6SS_VgrG/RHS"/>
</dbReference>
<dbReference type="PANTHER" id="PTHR32305:SF15">
    <property type="entry name" value="PROTEIN RHSA-RELATED"/>
    <property type="match status" value="1"/>
</dbReference>
<dbReference type="Pfam" id="PF25023">
    <property type="entry name" value="TEN_YD-shell"/>
    <property type="match status" value="2"/>
</dbReference>
<organism evidence="5 6">
    <name type="scientific">Amycolatopsis taiwanensis</name>
    <dbReference type="NCBI Taxonomy" id="342230"/>
    <lineage>
        <taxon>Bacteria</taxon>
        <taxon>Bacillati</taxon>
        <taxon>Actinomycetota</taxon>
        <taxon>Actinomycetes</taxon>
        <taxon>Pseudonocardiales</taxon>
        <taxon>Pseudonocardiaceae</taxon>
        <taxon>Amycolatopsis</taxon>
    </lineage>
</organism>
<evidence type="ECO:0000259" key="3">
    <source>
        <dbReference type="Pfam" id="PF20148"/>
    </source>
</evidence>
<feature type="domain" description="Teneurin-like YD-shell" evidence="4">
    <location>
        <begin position="547"/>
        <end position="725"/>
    </location>
</feature>
<evidence type="ECO:0000313" key="6">
    <source>
        <dbReference type="Proteomes" id="UP001165136"/>
    </source>
</evidence>
<dbReference type="NCBIfam" id="TIGR01643">
    <property type="entry name" value="YD_repeat_2x"/>
    <property type="match status" value="10"/>
</dbReference>
<name>A0A9W6RBI5_9PSEU</name>
<gene>
    <name evidence="5" type="ORF">Atai01_75490</name>
</gene>
<feature type="compositionally biased region" description="Polar residues" evidence="2">
    <location>
        <begin position="264"/>
        <end position="285"/>
    </location>
</feature>
<comment type="caution">
    <text evidence="5">The sequence shown here is derived from an EMBL/GenBank/DDBJ whole genome shotgun (WGS) entry which is preliminary data.</text>
</comment>
<keyword evidence="6" id="KW-1185">Reference proteome</keyword>
<accession>A0A9W6RBI5</accession>
<feature type="domain" description="DUF6531" evidence="3">
    <location>
        <begin position="336"/>
        <end position="407"/>
    </location>
</feature>
<evidence type="ECO:0000256" key="1">
    <source>
        <dbReference type="ARBA" id="ARBA00022737"/>
    </source>
</evidence>
<evidence type="ECO:0000256" key="2">
    <source>
        <dbReference type="SAM" id="MobiDB-lite"/>
    </source>
</evidence>
<feature type="compositionally biased region" description="Basic and acidic residues" evidence="2">
    <location>
        <begin position="1472"/>
        <end position="1486"/>
    </location>
</feature>
<dbReference type="InterPro" id="IPR022385">
    <property type="entry name" value="Rhs_assc_core"/>
</dbReference>
<dbReference type="Proteomes" id="UP001165136">
    <property type="component" value="Unassembled WGS sequence"/>
</dbReference>
<feature type="region of interest" description="Disordered" evidence="2">
    <location>
        <begin position="1455"/>
        <end position="1494"/>
    </location>
</feature>
<dbReference type="Gene3D" id="2.180.10.10">
    <property type="entry name" value="RHS repeat-associated core"/>
    <property type="match status" value="4"/>
</dbReference>
<feature type="domain" description="Teneurin-like YD-shell" evidence="4">
    <location>
        <begin position="821"/>
        <end position="995"/>
    </location>
</feature>